<dbReference type="InterPro" id="IPR005920">
    <property type="entry name" value="HutI"/>
</dbReference>
<comment type="catalytic activity">
    <reaction evidence="7">
        <text>4-imidazolone-5-propanoate + H2O = N-formimidoyl-L-glutamate</text>
        <dbReference type="Rhea" id="RHEA:23660"/>
        <dbReference type="ChEBI" id="CHEBI:15377"/>
        <dbReference type="ChEBI" id="CHEBI:58928"/>
        <dbReference type="ChEBI" id="CHEBI:77893"/>
        <dbReference type="EC" id="3.5.2.7"/>
    </reaction>
</comment>
<dbReference type="InterPro" id="IPR032466">
    <property type="entry name" value="Metal_Hydrolase"/>
</dbReference>
<feature type="binding site" evidence="7">
    <location>
        <position position="240"/>
    </location>
    <ligand>
        <name>Fe(3+)</name>
        <dbReference type="ChEBI" id="CHEBI:29034"/>
    </ligand>
</feature>
<evidence type="ECO:0000313" key="9">
    <source>
        <dbReference type="EMBL" id="MCL6730811.1"/>
    </source>
</evidence>
<feature type="binding site" evidence="7">
    <location>
        <position position="70"/>
    </location>
    <ligand>
        <name>Fe(3+)</name>
        <dbReference type="ChEBI" id="CHEBI:29034"/>
    </ligand>
</feature>
<feature type="binding site" evidence="7">
    <location>
        <position position="315"/>
    </location>
    <ligand>
        <name>Zn(2+)</name>
        <dbReference type="ChEBI" id="CHEBI:29105"/>
    </ligand>
</feature>
<feature type="binding site" evidence="7">
    <location>
        <position position="243"/>
    </location>
    <ligand>
        <name>4-imidazolone-5-propanoate</name>
        <dbReference type="ChEBI" id="CHEBI:77893"/>
    </ligand>
</feature>
<keyword evidence="7" id="KW-0963">Cytoplasm</keyword>
<keyword evidence="5 7" id="KW-0862">Zinc</keyword>
<gene>
    <name evidence="7 9" type="primary">hutI</name>
    <name evidence="9" type="ORF">LZ538_12215</name>
</gene>
<evidence type="ECO:0000256" key="5">
    <source>
        <dbReference type="ARBA" id="ARBA00022833"/>
    </source>
</evidence>
<comment type="similarity">
    <text evidence="7">Belongs to the metallo-dependent hydrolases superfamily. HutI family.</text>
</comment>
<proteinExistence type="inferred from homology"/>
<comment type="caution">
    <text evidence="9">The sequence shown here is derived from an EMBL/GenBank/DDBJ whole genome shotgun (WGS) entry which is preliminary data.</text>
</comment>
<dbReference type="EC" id="3.5.2.7" evidence="1 7"/>
<evidence type="ECO:0000256" key="6">
    <source>
        <dbReference type="ARBA" id="ARBA00023004"/>
    </source>
</evidence>
<dbReference type="Gene3D" id="2.30.40.10">
    <property type="entry name" value="Urease, subunit C, domain 1"/>
    <property type="match status" value="1"/>
</dbReference>
<evidence type="ECO:0000256" key="4">
    <source>
        <dbReference type="ARBA" id="ARBA00022808"/>
    </source>
</evidence>
<feature type="binding site" evidence="7">
    <location>
        <position position="240"/>
    </location>
    <ligand>
        <name>Zn(2+)</name>
        <dbReference type="ChEBI" id="CHEBI:29105"/>
    </ligand>
</feature>
<keyword evidence="3 7" id="KW-0378">Hydrolase</keyword>
<dbReference type="EMBL" id="JAMGBE010000004">
    <property type="protein sequence ID" value="MCL6730811.1"/>
    <property type="molecule type" value="Genomic_DNA"/>
</dbReference>
<dbReference type="SUPFAM" id="SSF51338">
    <property type="entry name" value="Composite domain of metallo-dependent hydrolases"/>
    <property type="match status" value="1"/>
</dbReference>
<evidence type="ECO:0000256" key="2">
    <source>
        <dbReference type="ARBA" id="ARBA00022723"/>
    </source>
</evidence>
<dbReference type="Pfam" id="PF01979">
    <property type="entry name" value="Amidohydro_1"/>
    <property type="match status" value="1"/>
</dbReference>
<evidence type="ECO:0000256" key="7">
    <source>
        <dbReference type="HAMAP-Rule" id="MF_00372"/>
    </source>
</evidence>
<feature type="binding site" evidence="7">
    <location>
        <position position="319"/>
    </location>
    <ligand>
        <name>N-formimidoyl-L-glutamate</name>
        <dbReference type="ChEBI" id="CHEBI:58928"/>
    </ligand>
</feature>
<dbReference type="Proteomes" id="UP001165342">
    <property type="component" value="Unassembled WGS sequence"/>
</dbReference>
<dbReference type="PANTHER" id="PTHR42752">
    <property type="entry name" value="IMIDAZOLONEPROPIONASE"/>
    <property type="match status" value="1"/>
</dbReference>
<comment type="pathway">
    <text evidence="7">Amino-acid degradation; L-histidine degradation into L-glutamate; N-formimidoyl-L-glutamate from L-histidine: step 3/3.</text>
</comment>
<name>A0ABT0S4Z9_9SPHN</name>
<protein>
    <recommendedName>
        <fullName evidence="1 7">Imidazolonepropionase</fullName>
        <ecNumber evidence="1 7">3.5.2.7</ecNumber>
    </recommendedName>
    <alternativeName>
        <fullName evidence="7">Imidazolone-5-propionate hydrolase</fullName>
    </alternativeName>
</protein>
<accession>A0ABT0S4Z9</accession>
<dbReference type="Gene3D" id="3.20.20.140">
    <property type="entry name" value="Metal-dependent hydrolases"/>
    <property type="match status" value="1"/>
</dbReference>
<keyword evidence="6 7" id="KW-0408">Iron</keyword>
<feature type="binding site" evidence="7">
    <location>
        <position position="142"/>
    </location>
    <ligand>
        <name>N-formimidoyl-L-glutamate</name>
        <dbReference type="ChEBI" id="CHEBI:58928"/>
    </ligand>
</feature>
<dbReference type="SUPFAM" id="SSF51556">
    <property type="entry name" value="Metallo-dependent hydrolases"/>
    <property type="match status" value="1"/>
</dbReference>
<dbReference type="GO" id="GO:0050480">
    <property type="term" value="F:imidazolonepropionase activity"/>
    <property type="evidence" value="ECO:0007669"/>
    <property type="project" value="UniProtKB-EC"/>
</dbReference>
<feature type="binding site" evidence="7">
    <location>
        <position position="317"/>
    </location>
    <ligand>
        <name>N-formimidoyl-L-glutamate</name>
        <dbReference type="ChEBI" id="CHEBI:58928"/>
    </ligand>
</feature>
<dbReference type="PANTHER" id="PTHR42752:SF1">
    <property type="entry name" value="IMIDAZOLONEPROPIONASE-RELATED"/>
    <property type="match status" value="1"/>
</dbReference>
<evidence type="ECO:0000256" key="1">
    <source>
        <dbReference type="ARBA" id="ARBA00012864"/>
    </source>
</evidence>
<dbReference type="RefSeq" id="WP_249832309.1">
    <property type="nucleotide sequence ID" value="NZ_JAMGBE010000004.1"/>
</dbReference>
<feature type="binding site" evidence="7">
    <location>
        <position position="320"/>
    </location>
    <ligand>
        <name>4-imidazolone-5-propanoate</name>
        <dbReference type="ChEBI" id="CHEBI:77893"/>
    </ligand>
</feature>
<feature type="binding site" evidence="7">
    <location>
        <position position="315"/>
    </location>
    <ligand>
        <name>Fe(3+)</name>
        <dbReference type="ChEBI" id="CHEBI:29034"/>
    </ligand>
</feature>
<feature type="binding site" evidence="7">
    <location>
        <position position="142"/>
    </location>
    <ligand>
        <name>4-imidazolone-5-propanoate</name>
        <dbReference type="ChEBI" id="CHEBI:77893"/>
    </ligand>
</feature>
<evidence type="ECO:0000259" key="8">
    <source>
        <dbReference type="Pfam" id="PF01979"/>
    </source>
</evidence>
<keyword evidence="10" id="KW-1185">Reference proteome</keyword>
<sequence length="403" mass="42749">MWDRLLVDCNVATFEERPGNPLGLIENAAIGIADGKVVRVGKRTELAGFRAKQVDAFGGAWVTPGLIDCHTHLVFGGTRADEHAMRRAGASYEEIAKTGGGIASTVKQTAAASDEALLEQSRRRLHALMAGGCTTIEIKSGYGLDPDSELRLLKIAAELGKNEPVRIAPTLLALHALPADQRDRRAHYVGEIVDKLIPAAAKQGLATSVDAFCDTIAFTPEEVERLFKAAAHHGLRVRLHAEQLSNQHGAALAAQYRALSADHLEHLDEAGAKALAAAGTVAVLLPGAFYALQEEKKPPVALLRRHKVPMAVATDCNPGTSPMLSPTLAMNMACTFFGLTPEEALAGMTINAARALGLAYAVGSVAAGKQADLAVWRIESIAELGYWVGLPGPERRIFGGIDN</sequence>
<keyword evidence="4 7" id="KW-0369">Histidine metabolism</keyword>
<comment type="cofactor">
    <cofactor evidence="7">
        <name>Zn(2+)</name>
        <dbReference type="ChEBI" id="CHEBI:29105"/>
    </cofactor>
    <cofactor evidence="7">
        <name>Fe(3+)</name>
        <dbReference type="ChEBI" id="CHEBI:29034"/>
    </cofactor>
    <text evidence="7">Binds 1 zinc or iron ion per subunit.</text>
</comment>
<reference evidence="9" key="1">
    <citation type="submission" date="2022-05" db="EMBL/GenBank/DDBJ databases">
        <authorList>
            <person name="Jo J.-H."/>
            <person name="Im W.-T."/>
        </authorList>
    </citation>
    <scope>NUCLEOTIDE SEQUENCE</scope>
    <source>
        <strain evidence="9">SE220</strain>
    </source>
</reference>
<keyword evidence="2 7" id="KW-0479">Metal-binding</keyword>
<comment type="subcellular location">
    <subcellularLocation>
        <location evidence="7">Cytoplasm</location>
    </subcellularLocation>
</comment>
<dbReference type="HAMAP" id="MF_00372">
    <property type="entry name" value="HutI"/>
    <property type="match status" value="1"/>
</dbReference>
<evidence type="ECO:0000313" key="10">
    <source>
        <dbReference type="Proteomes" id="UP001165342"/>
    </source>
</evidence>
<dbReference type="NCBIfam" id="TIGR01224">
    <property type="entry name" value="hutI"/>
    <property type="match status" value="1"/>
</dbReference>
<feature type="domain" description="Amidohydrolase-related" evidence="8">
    <location>
        <begin position="61"/>
        <end position="376"/>
    </location>
</feature>
<feature type="binding site" evidence="7">
    <location>
        <position position="72"/>
    </location>
    <ligand>
        <name>Zn(2+)</name>
        <dbReference type="ChEBI" id="CHEBI:29105"/>
    </ligand>
</feature>
<evidence type="ECO:0000256" key="3">
    <source>
        <dbReference type="ARBA" id="ARBA00022801"/>
    </source>
</evidence>
<dbReference type="InterPro" id="IPR006680">
    <property type="entry name" value="Amidohydro-rel"/>
</dbReference>
<comment type="function">
    <text evidence="7">Catalyzes the hydrolytic cleavage of the carbon-nitrogen bond in imidazolone-5-propanoate to yield N-formimidoyl-L-glutamate. It is the third step in the universal histidine degradation pathway.</text>
</comment>
<feature type="binding site" evidence="7">
    <location>
        <position position="175"/>
    </location>
    <ligand>
        <name>4-imidazolone-5-propanoate</name>
        <dbReference type="ChEBI" id="CHEBI:77893"/>
    </ligand>
</feature>
<organism evidence="9 10">
    <name type="scientific">Sphingomonas hankyongi</name>
    <dbReference type="NCBI Taxonomy" id="2908209"/>
    <lineage>
        <taxon>Bacteria</taxon>
        <taxon>Pseudomonadati</taxon>
        <taxon>Pseudomonadota</taxon>
        <taxon>Alphaproteobacteria</taxon>
        <taxon>Sphingomonadales</taxon>
        <taxon>Sphingomonadaceae</taxon>
        <taxon>Sphingomonas</taxon>
    </lineage>
</organism>
<feature type="binding site" evidence="7">
    <location>
        <position position="79"/>
    </location>
    <ligand>
        <name>4-imidazolone-5-propanoate</name>
        <dbReference type="ChEBI" id="CHEBI:77893"/>
    </ligand>
</feature>
<feature type="binding site" evidence="7">
    <location>
        <position position="72"/>
    </location>
    <ligand>
        <name>Fe(3+)</name>
        <dbReference type="ChEBI" id="CHEBI:29034"/>
    </ligand>
</feature>
<feature type="binding site" evidence="7">
    <location>
        <position position="70"/>
    </location>
    <ligand>
        <name>Zn(2+)</name>
        <dbReference type="ChEBI" id="CHEBI:29105"/>
    </ligand>
</feature>
<dbReference type="InterPro" id="IPR011059">
    <property type="entry name" value="Metal-dep_hydrolase_composite"/>
</dbReference>